<evidence type="ECO:0000256" key="10">
    <source>
        <dbReference type="ARBA" id="ARBA00023204"/>
    </source>
</evidence>
<dbReference type="HAMAP" id="MF_00130">
    <property type="entry name" value="RecU"/>
    <property type="match status" value="1"/>
</dbReference>
<dbReference type="NCBIfam" id="NF002584">
    <property type="entry name" value="PRK02234.1-5"/>
    <property type="match status" value="1"/>
</dbReference>
<name>A0A1H0AT17_9BACI</name>
<sequence length="203" mass="23844">MPIRYPNGKKFIQKRIPDKKKSDYKKDDSFSNRGMSFEDDIQESNEYYRVHEKAVIHKKPTPLQIVNVHYPHRSAAVVTEAYFQKPSTTDFNGVYKGLYIDFEAKETRNKTSFPLKNFHAHQIEHMKSVLSQQGIVFVLLHFRIHQEIYLVPGSCFIEWFDNKDQARKSIPKKEIEKNGIPVSTGYLPKIDYLAALDKWLHNQ</sequence>
<evidence type="ECO:0000256" key="13">
    <source>
        <dbReference type="HAMAP-Rule" id="MF_00130"/>
    </source>
</evidence>
<keyword evidence="6 13" id="KW-0227">DNA damage</keyword>
<evidence type="ECO:0000313" key="15">
    <source>
        <dbReference type="EMBL" id="SDN36206.1"/>
    </source>
</evidence>
<comment type="subcellular location">
    <subcellularLocation>
        <location evidence="1 13">Cytoplasm</location>
    </subcellularLocation>
</comment>
<evidence type="ECO:0000256" key="8">
    <source>
        <dbReference type="ARBA" id="ARBA00022842"/>
    </source>
</evidence>
<dbReference type="GO" id="GO:0006281">
    <property type="term" value="P:DNA repair"/>
    <property type="evidence" value="ECO:0007669"/>
    <property type="project" value="UniProtKB-UniRule"/>
</dbReference>
<dbReference type="GO" id="GO:0005737">
    <property type="term" value="C:cytoplasm"/>
    <property type="evidence" value="ECO:0007669"/>
    <property type="project" value="UniProtKB-SubCell"/>
</dbReference>
<protein>
    <recommendedName>
        <fullName evidence="12 13">Holliday junction resolvase RecU</fullName>
        <ecNumber evidence="13 14">3.1.21.10</ecNumber>
    </recommendedName>
    <alternativeName>
        <fullName evidence="13">Recombination protein U homolog</fullName>
    </alternativeName>
</protein>
<organism evidence="15 16">
    <name type="scientific">Alkalicoccus daliensis</name>
    <dbReference type="NCBI Taxonomy" id="745820"/>
    <lineage>
        <taxon>Bacteria</taxon>
        <taxon>Bacillati</taxon>
        <taxon>Bacillota</taxon>
        <taxon>Bacilli</taxon>
        <taxon>Bacillales</taxon>
        <taxon>Bacillaceae</taxon>
        <taxon>Alkalicoccus</taxon>
    </lineage>
</organism>
<keyword evidence="16" id="KW-1185">Reference proteome</keyword>
<dbReference type="EC" id="3.1.21.10" evidence="13 14"/>
<evidence type="ECO:0000256" key="14">
    <source>
        <dbReference type="NCBIfam" id="TIGR00648"/>
    </source>
</evidence>
<keyword evidence="2 13" id="KW-0963">Cytoplasm</keyword>
<evidence type="ECO:0000256" key="9">
    <source>
        <dbReference type="ARBA" id="ARBA00023172"/>
    </source>
</evidence>
<feature type="binding site" evidence="13">
    <location>
        <position position="88"/>
    </location>
    <ligand>
        <name>Mg(2+)</name>
        <dbReference type="ChEBI" id="CHEBI:18420"/>
    </ligand>
</feature>
<dbReference type="RefSeq" id="WP_090840404.1">
    <property type="nucleotide sequence ID" value="NZ_FNIL01000001.1"/>
</dbReference>
<accession>A0A1H0AT17</accession>
<keyword evidence="9 13" id="KW-0233">DNA recombination</keyword>
<dbReference type="EMBL" id="FNIL01000001">
    <property type="protein sequence ID" value="SDN36206.1"/>
    <property type="molecule type" value="Genomic_DNA"/>
</dbReference>
<dbReference type="STRING" id="745820.SAMN04488053_101592"/>
<dbReference type="GO" id="GO:0003676">
    <property type="term" value="F:nucleic acid binding"/>
    <property type="evidence" value="ECO:0007669"/>
    <property type="project" value="InterPro"/>
</dbReference>
<keyword evidence="10 13" id="KW-0234">DNA repair</keyword>
<feature type="site" description="Transition state stabilizer" evidence="13">
    <location>
        <position position="105"/>
    </location>
</feature>
<dbReference type="NCBIfam" id="TIGR00648">
    <property type="entry name" value="recU"/>
    <property type="match status" value="1"/>
</dbReference>
<dbReference type="GO" id="GO:0007059">
    <property type="term" value="P:chromosome segregation"/>
    <property type="evidence" value="ECO:0007669"/>
    <property type="project" value="UniProtKB-UniRule"/>
</dbReference>
<keyword evidence="8 13" id="KW-0460">Magnesium</keyword>
<dbReference type="Pfam" id="PF03838">
    <property type="entry name" value="RecU"/>
    <property type="match status" value="1"/>
</dbReference>
<dbReference type="InterPro" id="IPR011856">
    <property type="entry name" value="tRNA_endonuc-like_dom_sf"/>
</dbReference>
<dbReference type="GO" id="GO:0008821">
    <property type="term" value="F:crossover junction DNA endonuclease activity"/>
    <property type="evidence" value="ECO:0007669"/>
    <property type="project" value="UniProtKB-EC"/>
</dbReference>
<evidence type="ECO:0000256" key="7">
    <source>
        <dbReference type="ARBA" id="ARBA00022801"/>
    </source>
</evidence>
<dbReference type="Proteomes" id="UP000198778">
    <property type="component" value="Unassembled WGS sequence"/>
</dbReference>
<dbReference type="AlphaFoldDB" id="A0A1H0AT17"/>
<proteinExistence type="inferred from homology"/>
<comment type="cofactor">
    <cofactor evidence="13">
        <name>Mg(2+)</name>
        <dbReference type="ChEBI" id="CHEBI:18420"/>
    </cofactor>
    <text evidence="13">Binds 1 Mg(2+) ion per subunit.</text>
</comment>
<keyword evidence="3 13" id="KW-0540">Nuclease</keyword>
<evidence type="ECO:0000256" key="6">
    <source>
        <dbReference type="ARBA" id="ARBA00022763"/>
    </source>
</evidence>
<gene>
    <name evidence="13" type="primary">recU</name>
    <name evidence="15" type="ORF">SAMN04488053_101592</name>
</gene>
<dbReference type="GO" id="GO:0006310">
    <property type="term" value="P:DNA recombination"/>
    <property type="evidence" value="ECO:0007669"/>
    <property type="project" value="UniProtKB-UniRule"/>
</dbReference>
<dbReference type="GO" id="GO:0000287">
    <property type="term" value="F:magnesium ion binding"/>
    <property type="evidence" value="ECO:0007669"/>
    <property type="project" value="UniProtKB-UniRule"/>
</dbReference>
<evidence type="ECO:0000256" key="5">
    <source>
        <dbReference type="ARBA" id="ARBA00022759"/>
    </source>
</evidence>
<dbReference type="SUPFAM" id="SSF52980">
    <property type="entry name" value="Restriction endonuclease-like"/>
    <property type="match status" value="1"/>
</dbReference>
<feature type="binding site" evidence="13">
    <location>
        <position position="90"/>
    </location>
    <ligand>
        <name>Mg(2+)</name>
        <dbReference type="ChEBI" id="CHEBI:18420"/>
    </ligand>
</feature>
<comment type="catalytic activity">
    <reaction evidence="13">
        <text>Endonucleolytic cleavage at a junction such as a reciprocal single-stranded crossover between two homologous DNA duplexes (Holliday junction).</text>
        <dbReference type="EC" id="3.1.21.10"/>
    </reaction>
</comment>
<dbReference type="CDD" id="cd22354">
    <property type="entry name" value="RecU-like"/>
    <property type="match status" value="1"/>
</dbReference>
<evidence type="ECO:0000256" key="11">
    <source>
        <dbReference type="ARBA" id="ARBA00023447"/>
    </source>
</evidence>
<evidence type="ECO:0000256" key="12">
    <source>
        <dbReference type="ARBA" id="ARBA00029523"/>
    </source>
</evidence>
<dbReference type="OrthoDB" id="9783592at2"/>
<dbReference type="Gene3D" id="3.40.1350.10">
    <property type="match status" value="1"/>
</dbReference>
<dbReference type="PIRSF" id="PIRSF037785">
    <property type="entry name" value="RecU"/>
    <property type="match status" value="1"/>
</dbReference>
<evidence type="ECO:0000256" key="1">
    <source>
        <dbReference type="ARBA" id="ARBA00004496"/>
    </source>
</evidence>
<keyword evidence="4 13" id="KW-0479">Metal-binding</keyword>
<reference evidence="16" key="1">
    <citation type="submission" date="2016-10" db="EMBL/GenBank/DDBJ databases">
        <authorList>
            <person name="Varghese N."/>
            <person name="Submissions S."/>
        </authorList>
    </citation>
    <scope>NUCLEOTIDE SEQUENCE [LARGE SCALE GENOMIC DNA]</scope>
    <source>
        <strain evidence="16">CGMCC 1.10369</strain>
    </source>
</reference>
<comment type="function">
    <text evidence="13">Endonuclease that resolves Holliday junction intermediates in genetic recombination. Cleaves mobile four-strand junctions by introducing symmetrical nicks in paired strands. Promotes annealing of linear ssDNA with homologous dsDNA. Required for DNA repair, homologous recombination and chromosome segregation.</text>
</comment>
<comment type="similarity">
    <text evidence="11 13">Belongs to the RecU family.</text>
</comment>
<evidence type="ECO:0000313" key="16">
    <source>
        <dbReference type="Proteomes" id="UP000198778"/>
    </source>
</evidence>
<keyword evidence="7 13" id="KW-0378">Hydrolase</keyword>
<evidence type="ECO:0000256" key="2">
    <source>
        <dbReference type="ARBA" id="ARBA00022490"/>
    </source>
</evidence>
<keyword evidence="5 13" id="KW-0255">Endonuclease</keyword>
<feature type="binding site" evidence="13">
    <location>
        <position position="103"/>
    </location>
    <ligand>
        <name>Mg(2+)</name>
        <dbReference type="ChEBI" id="CHEBI:18420"/>
    </ligand>
</feature>
<feature type="binding site" evidence="13">
    <location>
        <position position="122"/>
    </location>
    <ligand>
        <name>Mg(2+)</name>
        <dbReference type="ChEBI" id="CHEBI:18420"/>
    </ligand>
</feature>
<dbReference type="InterPro" id="IPR011335">
    <property type="entry name" value="Restrct_endonuc-II-like"/>
</dbReference>
<evidence type="ECO:0000256" key="3">
    <source>
        <dbReference type="ARBA" id="ARBA00022722"/>
    </source>
</evidence>
<dbReference type="InterPro" id="IPR004612">
    <property type="entry name" value="Resolv_RecU"/>
</dbReference>
<evidence type="ECO:0000256" key="4">
    <source>
        <dbReference type="ARBA" id="ARBA00022723"/>
    </source>
</evidence>